<evidence type="ECO:0000313" key="6">
    <source>
        <dbReference type="Proteomes" id="UP000030651"/>
    </source>
</evidence>
<feature type="region of interest" description="Disordered" evidence="4">
    <location>
        <begin position="484"/>
        <end position="525"/>
    </location>
</feature>
<dbReference type="InterPro" id="IPR050889">
    <property type="entry name" value="Dendritic_Spine_Reg/Scaffold"/>
</dbReference>
<keyword evidence="2 3" id="KW-0040">ANK repeat</keyword>
<dbReference type="Pfam" id="PF12796">
    <property type="entry name" value="Ank_2"/>
    <property type="match status" value="2"/>
</dbReference>
<proteinExistence type="predicted"/>
<dbReference type="STRING" id="1229662.W3X6Z9"/>
<feature type="compositionally biased region" description="Acidic residues" evidence="4">
    <location>
        <begin position="486"/>
        <end position="495"/>
    </location>
</feature>
<feature type="repeat" description="ANK" evidence="3">
    <location>
        <begin position="158"/>
        <end position="190"/>
    </location>
</feature>
<reference evidence="6" key="1">
    <citation type="journal article" date="2015" name="BMC Genomics">
        <title>Genomic and transcriptomic analysis of the endophytic fungus Pestalotiopsis fici reveals its lifestyle and high potential for synthesis of natural products.</title>
        <authorList>
            <person name="Wang X."/>
            <person name="Zhang X."/>
            <person name="Liu L."/>
            <person name="Xiang M."/>
            <person name="Wang W."/>
            <person name="Sun X."/>
            <person name="Che Y."/>
            <person name="Guo L."/>
            <person name="Liu G."/>
            <person name="Guo L."/>
            <person name="Wang C."/>
            <person name="Yin W.B."/>
            <person name="Stadler M."/>
            <person name="Zhang X."/>
            <person name="Liu X."/>
        </authorList>
    </citation>
    <scope>NUCLEOTIDE SEQUENCE [LARGE SCALE GENOMIC DNA]</scope>
    <source>
        <strain evidence="6">W106-1 / CGMCC3.15140</strain>
    </source>
</reference>
<evidence type="ECO:0000256" key="1">
    <source>
        <dbReference type="ARBA" id="ARBA00022737"/>
    </source>
</evidence>
<keyword evidence="1" id="KW-0677">Repeat</keyword>
<protein>
    <submittedName>
        <fullName evidence="5">Uncharacterized protein</fullName>
    </submittedName>
</protein>
<feature type="region of interest" description="Disordered" evidence="4">
    <location>
        <begin position="550"/>
        <end position="569"/>
    </location>
</feature>
<sequence>MVGILKLPNRGPYDPMYDDLEEPEDGMVHSQMPPDEKFYEDPDFYDTLGRSLVEQRKVFTVERSAEEQIDMVHAILEQCPTGPSGVSRAWNVCLEAAIKNAATVMEYLVKNQNLHVRNAPEQALDLKVEVHIAASMGNLDVLKILIERAGADINVINNLRTPLSIAALNGEIDTVKWLIEHGADCTEDSETLILSSHGGKVEILNLLLDHVTEKESDKPKTAWFDRQMLGNAASSGSEEMMRFVMELGGYGTATENSEEQREAALEAIPRAFKNDRTNQACVDLAIRSAIPKNGAGDFIRSDNALVFDCLKSAVSNCCIIAKPEDMRHMLELVLQCTKVTKDSAPFSQLLVKAIRGCYHPKSQACAKELLDHWGASANTNDPNEDNCLPLAPAAISFGELDYVRFWLDHGADIHRATGPFSNGPTALSWAVRLGNVEAVLLLLDRGGPIDYIAGGLERQKRLCVRCTGELGVVSLLAAESVKSKEDDWDGEDGADDGSVADGVKSIDSGTNEDDDEDDETDYAPGADEVVIELAQVTQAWLEKIQLRRPVADLAQDGTGRPVKETSNSE</sequence>
<evidence type="ECO:0000256" key="3">
    <source>
        <dbReference type="PROSITE-ProRule" id="PRU00023"/>
    </source>
</evidence>
<keyword evidence="6" id="KW-1185">Reference proteome</keyword>
<dbReference type="eggNOG" id="KOG0508">
    <property type="taxonomic scope" value="Eukaryota"/>
</dbReference>
<dbReference type="Gene3D" id="1.25.40.20">
    <property type="entry name" value="Ankyrin repeat-containing domain"/>
    <property type="match status" value="2"/>
</dbReference>
<evidence type="ECO:0000256" key="4">
    <source>
        <dbReference type="SAM" id="MobiDB-lite"/>
    </source>
</evidence>
<name>W3X6Z9_PESFW</name>
<feature type="repeat" description="ANK" evidence="3">
    <location>
        <begin position="422"/>
        <end position="454"/>
    </location>
</feature>
<dbReference type="PANTHER" id="PTHR24166:SF48">
    <property type="entry name" value="PROTEIN VAPYRIN"/>
    <property type="match status" value="1"/>
</dbReference>
<dbReference type="GeneID" id="19273498"/>
<dbReference type="OrthoDB" id="4772757at2759"/>
<accession>W3X6Z9</accession>
<dbReference type="Proteomes" id="UP000030651">
    <property type="component" value="Unassembled WGS sequence"/>
</dbReference>
<dbReference type="AlphaFoldDB" id="W3X6Z9"/>
<feature type="repeat" description="ANK" evidence="3">
    <location>
        <begin position="125"/>
        <end position="158"/>
    </location>
</feature>
<dbReference type="InterPro" id="IPR002110">
    <property type="entry name" value="Ankyrin_rpt"/>
</dbReference>
<dbReference type="KEGG" id="pfy:PFICI_08485"/>
<dbReference type="PROSITE" id="PS50088">
    <property type="entry name" value="ANK_REPEAT"/>
    <property type="match status" value="3"/>
</dbReference>
<dbReference type="PROSITE" id="PS50297">
    <property type="entry name" value="ANK_REP_REGION"/>
    <property type="match status" value="2"/>
</dbReference>
<organism evidence="5 6">
    <name type="scientific">Pestalotiopsis fici (strain W106-1 / CGMCC3.15140)</name>
    <dbReference type="NCBI Taxonomy" id="1229662"/>
    <lineage>
        <taxon>Eukaryota</taxon>
        <taxon>Fungi</taxon>
        <taxon>Dikarya</taxon>
        <taxon>Ascomycota</taxon>
        <taxon>Pezizomycotina</taxon>
        <taxon>Sordariomycetes</taxon>
        <taxon>Xylariomycetidae</taxon>
        <taxon>Amphisphaeriales</taxon>
        <taxon>Sporocadaceae</taxon>
        <taxon>Pestalotiopsis</taxon>
    </lineage>
</organism>
<gene>
    <name evidence="5" type="ORF">PFICI_08485</name>
</gene>
<evidence type="ECO:0000256" key="2">
    <source>
        <dbReference type="ARBA" id="ARBA00023043"/>
    </source>
</evidence>
<dbReference type="RefSeq" id="XP_007835257.1">
    <property type="nucleotide sequence ID" value="XM_007837066.1"/>
</dbReference>
<dbReference type="EMBL" id="KI912113">
    <property type="protein sequence ID" value="ETS80956.1"/>
    <property type="molecule type" value="Genomic_DNA"/>
</dbReference>
<dbReference type="InterPro" id="IPR036770">
    <property type="entry name" value="Ankyrin_rpt-contain_sf"/>
</dbReference>
<dbReference type="SUPFAM" id="SSF48403">
    <property type="entry name" value="Ankyrin repeat"/>
    <property type="match status" value="1"/>
</dbReference>
<evidence type="ECO:0000313" key="5">
    <source>
        <dbReference type="EMBL" id="ETS80956.1"/>
    </source>
</evidence>
<feature type="compositionally biased region" description="Acidic residues" evidence="4">
    <location>
        <begin position="510"/>
        <end position="521"/>
    </location>
</feature>
<dbReference type="PANTHER" id="PTHR24166">
    <property type="entry name" value="ROLLING PEBBLES, ISOFORM B"/>
    <property type="match status" value="1"/>
</dbReference>
<dbReference type="InParanoid" id="W3X6Z9"/>
<dbReference type="HOGENOM" id="CLU_479050_0_0_1"/>
<dbReference type="SMART" id="SM00248">
    <property type="entry name" value="ANK"/>
    <property type="match status" value="4"/>
</dbReference>